<organism evidence="9 10">
    <name type="scientific">Hoylesella enoeca</name>
    <dbReference type="NCBI Taxonomy" id="76123"/>
    <lineage>
        <taxon>Bacteria</taxon>
        <taxon>Pseudomonadati</taxon>
        <taxon>Bacteroidota</taxon>
        <taxon>Bacteroidia</taxon>
        <taxon>Bacteroidales</taxon>
        <taxon>Prevotellaceae</taxon>
        <taxon>Hoylesella</taxon>
    </lineage>
</organism>
<evidence type="ECO:0000313" key="9">
    <source>
        <dbReference type="EMBL" id="ALO49927.1"/>
    </source>
</evidence>
<evidence type="ECO:0000259" key="8">
    <source>
        <dbReference type="Pfam" id="PF02838"/>
    </source>
</evidence>
<feature type="domain" description="Beta-hexosaminidase bacterial type N-terminal" evidence="8">
    <location>
        <begin position="12"/>
        <end position="140"/>
    </location>
</feature>
<dbReference type="GO" id="GO:0016020">
    <property type="term" value="C:membrane"/>
    <property type="evidence" value="ECO:0007669"/>
    <property type="project" value="TreeGrafter"/>
</dbReference>
<dbReference type="InterPro" id="IPR015883">
    <property type="entry name" value="Glyco_hydro_20_cat"/>
</dbReference>
<dbReference type="STRING" id="76123.AS203_07780"/>
<evidence type="ECO:0000256" key="4">
    <source>
        <dbReference type="ARBA" id="ARBA00022801"/>
    </source>
</evidence>
<accession>A0A0S2KNR3</accession>
<dbReference type="InterPro" id="IPR015882">
    <property type="entry name" value="HEX_bac_N"/>
</dbReference>
<name>A0A0S2KNR3_9BACT</name>
<dbReference type="eggNOG" id="COG3525">
    <property type="taxonomic scope" value="Bacteria"/>
</dbReference>
<dbReference type="AlphaFoldDB" id="A0A0S2KNR3"/>
<dbReference type="KEGG" id="peo:AS203_07780"/>
<evidence type="ECO:0000313" key="10">
    <source>
        <dbReference type="Proteomes" id="UP000056252"/>
    </source>
</evidence>
<feature type="active site" description="Proton donor" evidence="6">
    <location>
        <position position="318"/>
    </location>
</feature>
<evidence type="ECO:0000256" key="5">
    <source>
        <dbReference type="ARBA" id="ARBA00023295"/>
    </source>
</evidence>
<dbReference type="InterPro" id="IPR017853">
    <property type="entry name" value="GH"/>
</dbReference>
<dbReference type="PANTHER" id="PTHR22600">
    <property type="entry name" value="BETA-HEXOSAMINIDASE"/>
    <property type="match status" value="1"/>
</dbReference>
<dbReference type="SUPFAM" id="SSF55545">
    <property type="entry name" value="beta-N-acetylhexosaminidase-like domain"/>
    <property type="match status" value="1"/>
</dbReference>
<comment type="catalytic activity">
    <reaction evidence="1">
        <text>Hydrolysis of terminal non-reducing N-acetyl-D-hexosamine residues in N-acetyl-beta-D-hexosaminides.</text>
        <dbReference type="EC" id="3.2.1.52"/>
    </reaction>
</comment>
<dbReference type="GO" id="GO:0004563">
    <property type="term" value="F:beta-N-acetylhexosaminidase activity"/>
    <property type="evidence" value="ECO:0007669"/>
    <property type="project" value="UniProtKB-EC"/>
</dbReference>
<protein>
    <recommendedName>
        <fullName evidence="3">beta-N-acetylhexosaminidase</fullName>
        <ecNumber evidence="3">3.2.1.52</ecNumber>
    </recommendedName>
</protein>
<reference evidence="10" key="1">
    <citation type="submission" date="2015-11" db="EMBL/GenBank/DDBJ databases">
        <authorList>
            <person name="Holder M.E."/>
            <person name="Ajami N.J."/>
            <person name="Petrosino J.F."/>
        </authorList>
    </citation>
    <scope>NUCLEOTIDE SEQUENCE [LARGE SCALE GENOMIC DNA]</scope>
    <source>
        <strain evidence="10">F0113</strain>
    </source>
</reference>
<dbReference type="Proteomes" id="UP000056252">
    <property type="component" value="Chromosome"/>
</dbReference>
<dbReference type="EC" id="3.2.1.52" evidence="3"/>
<evidence type="ECO:0000256" key="2">
    <source>
        <dbReference type="ARBA" id="ARBA00006285"/>
    </source>
</evidence>
<evidence type="ECO:0000256" key="3">
    <source>
        <dbReference type="ARBA" id="ARBA00012663"/>
    </source>
</evidence>
<dbReference type="GO" id="GO:0005975">
    <property type="term" value="P:carbohydrate metabolic process"/>
    <property type="evidence" value="ECO:0007669"/>
    <property type="project" value="InterPro"/>
</dbReference>
<keyword evidence="4" id="KW-0378">Hydrolase</keyword>
<keyword evidence="10" id="KW-1185">Reference proteome</keyword>
<gene>
    <name evidence="9" type="ORF">AS203_07780</name>
</gene>
<dbReference type="Gene3D" id="3.30.379.10">
    <property type="entry name" value="Chitobiase/beta-hexosaminidase domain 2-like"/>
    <property type="match status" value="1"/>
</dbReference>
<dbReference type="Pfam" id="PF00728">
    <property type="entry name" value="Glyco_hydro_20"/>
    <property type="match status" value="1"/>
</dbReference>
<sequence>MPTTAAEGVADYHVVPLPRSVVMQKGDAFVLSADTKIVYPGGNAEMKRNAEFLAEYIKESTGLSLDLSTKSRSKMADISLVLDKKVSGSEAYKLIVNKKGVTISGASSQGVFYGIQTLRKALPIVQNTVSLKLPAVIITDTPRFSYRGMMLDCARHYFPVSVVKEYIDLLALHNMNVFHWHLTEDQGWRIEIKKYPELTKIGSVRKKTVLGRNSNVFDDTPYGGFYTQDEAREIVRYAKERYITVIPEIDMPGHMLGALAAYSQLGCTGGPYEVSPLWGVFDDILCAGNDKTFDFVNGVLDELLDIFPSEYIHLGGDEAPKTRWKSCPKCQQRIKDEHLVADGKMSAEDKLQGYFMTRVEKYLNSKGRKMIGWDEILEGNVDKSATIMSWRGMEGGLKASEKGHDVIMSPNSYAYFDHYQAKDRQHEPLLIGGYLPLSKVYSFEPVPENLSDAAKQHIFGVQANLWTEYIAYKGLIEYQVLPRMAAISEIQWIPSNQKNYDAFKQRLARLMDMYRMYGFTVGKME</sequence>
<dbReference type="Gene3D" id="3.20.20.80">
    <property type="entry name" value="Glycosidases"/>
    <property type="match status" value="1"/>
</dbReference>
<dbReference type="InterPro" id="IPR029018">
    <property type="entry name" value="Hex-like_dom2"/>
</dbReference>
<dbReference type="PANTHER" id="PTHR22600:SF57">
    <property type="entry name" value="BETA-N-ACETYLHEXOSAMINIDASE"/>
    <property type="match status" value="1"/>
</dbReference>
<dbReference type="EMBL" id="CP013195">
    <property type="protein sequence ID" value="ALO49927.1"/>
    <property type="molecule type" value="Genomic_DNA"/>
</dbReference>
<dbReference type="GO" id="GO:0030203">
    <property type="term" value="P:glycosaminoglycan metabolic process"/>
    <property type="evidence" value="ECO:0007669"/>
    <property type="project" value="TreeGrafter"/>
</dbReference>
<dbReference type="SUPFAM" id="SSF51445">
    <property type="entry name" value="(Trans)glycosidases"/>
    <property type="match status" value="1"/>
</dbReference>
<dbReference type="PRINTS" id="PR00738">
    <property type="entry name" value="GLHYDRLASE20"/>
</dbReference>
<dbReference type="Pfam" id="PF02838">
    <property type="entry name" value="Glyco_hydro_20b"/>
    <property type="match status" value="1"/>
</dbReference>
<dbReference type="CDD" id="cd06563">
    <property type="entry name" value="GH20_chitobiase-like"/>
    <property type="match status" value="1"/>
</dbReference>
<feature type="domain" description="Glycoside hydrolase family 20 catalytic" evidence="7">
    <location>
        <begin position="144"/>
        <end position="493"/>
    </location>
</feature>
<keyword evidence="5" id="KW-0326">Glycosidase</keyword>
<comment type="similarity">
    <text evidence="2">Belongs to the glycosyl hydrolase 20 family.</text>
</comment>
<evidence type="ECO:0000256" key="6">
    <source>
        <dbReference type="PIRSR" id="PIRSR625705-1"/>
    </source>
</evidence>
<dbReference type="PIRSF" id="PIRSF001093">
    <property type="entry name" value="B-hxosamndse_ab_euk"/>
    <property type="match status" value="1"/>
</dbReference>
<proteinExistence type="inferred from homology"/>
<evidence type="ECO:0000256" key="1">
    <source>
        <dbReference type="ARBA" id="ARBA00001231"/>
    </source>
</evidence>
<dbReference type="InterPro" id="IPR025705">
    <property type="entry name" value="Beta_hexosaminidase_sua/sub"/>
</dbReference>
<evidence type="ECO:0000259" key="7">
    <source>
        <dbReference type="Pfam" id="PF00728"/>
    </source>
</evidence>